<dbReference type="Gene3D" id="3.40.50.720">
    <property type="entry name" value="NAD(P)-binding Rossmann-like Domain"/>
    <property type="match status" value="1"/>
</dbReference>
<gene>
    <name evidence="3" type="ORF">AVDCRST_MAG88-1566</name>
</gene>
<dbReference type="InterPro" id="IPR050259">
    <property type="entry name" value="SDR"/>
</dbReference>
<reference evidence="3" key="1">
    <citation type="submission" date="2020-02" db="EMBL/GenBank/DDBJ databases">
        <authorList>
            <person name="Meier V. D."/>
        </authorList>
    </citation>
    <scope>NUCLEOTIDE SEQUENCE</scope>
    <source>
        <strain evidence="3">AVDCRST_MAG88</strain>
    </source>
</reference>
<dbReference type="EMBL" id="CADCWM010000469">
    <property type="protein sequence ID" value="CAA9561821.1"/>
    <property type="molecule type" value="Genomic_DNA"/>
</dbReference>
<keyword evidence="2 3" id="KW-0560">Oxidoreductase</keyword>
<dbReference type="GO" id="GO:0032787">
    <property type="term" value="P:monocarboxylic acid metabolic process"/>
    <property type="evidence" value="ECO:0007669"/>
    <property type="project" value="UniProtKB-ARBA"/>
</dbReference>
<dbReference type="SUPFAM" id="SSF51735">
    <property type="entry name" value="NAD(P)-binding Rossmann-fold domains"/>
    <property type="match status" value="1"/>
</dbReference>
<sequence>MAIVTGAARGIGAATAERLARDGFRVAVADVDEAEARATAGRIGAGGDAFAVGVDVTSEASVRAMVGAVLERAGQVDALVNNAGVAGQAAPSWELPSGEWERVLAIDLSGVYYGCRAVLPHMLERGVGRIVNVASIAGKEGNPNAVPYSAAKAGVIGLTKAVAKEVAGRGILVNAVTPAVIDTPILEQLTPEHIQYMISRIPLGRTGRPEEVAALIAWLCSEQCSFSTGAVFDISGGRATY</sequence>
<protein>
    <submittedName>
        <fullName evidence="3">3-oxoacyl-[acyl-carrier protein] reductase</fullName>
        <ecNumber evidence="3">1.1.1.100</ecNumber>
    </submittedName>
</protein>
<dbReference type="InterPro" id="IPR002347">
    <property type="entry name" value="SDR_fam"/>
</dbReference>
<dbReference type="PRINTS" id="PR00080">
    <property type="entry name" value="SDRFAMILY"/>
</dbReference>
<dbReference type="AlphaFoldDB" id="A0A6J4UWF1"/>
<accession>A0A6J4UWF1</accession>
<dbReference type="EC" id="1.1.1.100" evidence="3"/>
<evidence type="ECO:0000313" key="3">
    <source>
        <dbReference type="EMBL" id="CAA9561821.1"/>
    </source>
</evidence>
<comment type="similarity">
    <text evidence="1">Belongs to the short-chain dehydrogenases/reductases (SDR) family.</text>
</comment>
<evidence type="ECO:0000256" key="1">
    <source>
        <dbReference type="ARBA" id="ARBA00006484"/>
    </source>
</evidence>
<dbReference type="NCBIfam" id="NF009466">
    <property type="entry name" value="PRK12826.1-2"/>
    <property type="match status" value="1"/>
</dbReference>
<dbReference type="NCBIfam" id="NF005559">
    <property type="entry name" value="PRK07231.1"/>
    <property type="match status" value="1"/>
</dbReference>
<organism evidence="3">
    <name type="scientific">uncultured Thermomicrobiales bacterium</name>
    <dbReference type="NCBI Taxonomy" id="1645740"/>
    <lineage>
        <taxon>Bacteria</taxon>
        <taxon>Pseudomonadati</taxon>
        <taxon>Thermomicrobiota</taxon>
        <taxon>Thermomicrobia</taxon>
        <taxon>Thermomicrobiales</taxon>
        <taxon>environmental samples</taxon>
    </lineage>
</organism>
<dbReference type="PANTHER" id="PTHR42879:SF2">
    <property type="entry name" value="3-OXOACYL-[ACYL-CARRIER-PROTEIN] REDUCTASE FABG"/>
    <property type="match status" value="1"/>
</dbReference>
<proteinExistence type="inferred from homology"/>
<evidence type="ECO:0000256" key="2">
    <source>
        <dbReference type="ARBA" id="ARBA00023002"/>
    </source>
</evidence>
<dbReference type="PROSITE" id="PS00061">
    <property type="entry name" value="ADH_SHORT"/>
    <property type="match status" value="1"/>
</dbReference>
<dbReference type="PRINTS" id="PR00081">
    <property type="entry name" value="GDHRDH"/>
</dbReference>
<name>A0A6J4UWF1_9BACT</name>
<dbReference type="InterPro" id="IPR036291">
    <property type="entry name" value="NAD(P)-bd_dom_sf"/>
</dbReference>
<dbReference type="GO" id="GO:0004316">
    <property type="term" value="F:3-oxoacyl-[acyl-carrier-protein] reductase (NADPH) activity"/>
    <property type="evidence" value="ECO:0007669"/>
    <property type="project" value="UniProtKB-EC"/>
</dbReference>
<dbReference type="Pfam" id="PF13561">
    <property type="entry name" value="adh_short_C2"/>
    <property type="match status" value="1"/>
</dbReference>
<dbReference type="PANTHER" id="PTHR42879">
    <property type="entry name" value="3-OXOACYL-(ACYL-CARRIER-PROTEIN) REDUCTASE"/>
    <property type="match status" value="1"/>
</dbReference>
<dbReference type="InterPro" id="IPR020904">
    <property type="entry name" value="Sc_DH/Rdtase_CS"/>
</dbReference>
<dbReference type="FunFam" id="3.40.50.720:FF:000173">
    <property type="entry name" value="3-oxoacyl-[acyl-carrier protein] reductase"/>
    <property type="match status" value="1"/>
</dbReference>